<evidence type="ECO:0000313" key="3">
    <source>
        <dbReference type="Proteomes" id="UP000776629"/>
    </source>
</evidence>
<evidence type="ECO:0008006" key="4">
    <source>
        <dbReference type="Google" id="ProtNLM"/>
    </source>
</evidence>
<organism evidence="2 3">
    <name type="scientific">Limosilactobacillus alvi</name>
    <dbReference type="NCBI Taxonomy" id="990412"/>
    <lineage>
        <taxon>Bacteria</taxon>
        <taxon>Bacillati</taxon>
        <taxon>Bacillota</taxon>
        <taxon>Bacilli</taxon>
        <taxon>Lactobacillales</taxon>
        <taxon>Lactobacillaceae</taxon>
        <taxon>Limosilactobacillus</taxon>
    </lineage>
</organism>
<dbReference type="Proteomes" id="UP000776629">
    <property type="component" value="Unassembled WGS sequence"/>
</dbReference>
<dbReference type="RefSeq" id="WP_204776398.1">
    <property type="nucleotide sequence ID" value="NZ_JACJJQ010000015.1"/>
</dbReference>
<keyword evidence="1" id="KW-1133">Transmembrane helix</keyword>
<reference evidence="2 3" key="1">
    <citation type="journal article" date="2021" name="Sci. Rep.">
        <title>The distribution of antibiotic resistance genes in chicken gut microbiota commensals.</title>
        <authorList>
            <person name="Juricova H."/>
            <person name="Matiasovicova J."/>
            <person name="Kubasova T."/>
            <person name="Cejkova D."/>
            <person name="Rychlik I."/>
        </authorList>
    </citation>
    <scope>NUCLEOTIDE SEQUENCE [LARGE SCALE GENOMIC DNA]</scope>
    <source>
        <strain evidence="2 3">An810</strain>
    </source>
</reference>
<sequence length="326" mass="37387">MKLFNRGQASKFNSTAKLDGISIKDFAKSLKGMVSRKEYMMTMWPFAGYFIIWLALTGLGLYFAYMMLASLSMSLMYIMYGMMSMTSLLFTLLEFLVVLFLVAAVGFLFMCLVVAVQFGYQDRINDENKQLTPSSIWQRFKHTRKNQLLRLCLYSGLFIFLWQLPLRVVATIWASNKIVVITCQIINYVIVIWKGLQYSQAVYLYRYKQPAFLGQSMRHALTVSKRYMAGFKFNLLLVGILFAYLPVLVWGALTGGLAYYGEYTATNPLIWIGAVLFVLGYAVMMPYLTMVSALYFEKTKAKIKVDGLYEDTFKPVEELTGEAFKD</sequence>
<protein>
    <recommendedName>
        <fullName evidence="4">Integral membrane protein</fullName>
    </recommendedName>
</protein>
<evidence type="ECO:0000313" key="2">
    <source>
        <dbReference type="EMBL" id="MBM6754021.1"/>
    </source>
</evidence>
<gene>
    <name evidence="2" type="ORF">H5993_04495</name>
</gene>
<feature type="transmembrane region" description="Helical" evidence="1">
    <location>
        <begin position="46"/>
        <end position="68"/>
    </location>
</feature>
<feature type="transmembrane region" description="Helical" evidence="1">
    <location>
        <begin position="235"/>
        <end position="258"/>
    </location>
</feature>
<dbReference type="EMBL" id="JACJJQ010000015">
    <property type="protein sequence ID" value="MBM6754021.1"/>
    <property type="molecule type" value="Genomic_DNA"/>
</dbReference>
<accession>A0ABS2ENR7</accession>
<evidence type="ECO:0000256" key="1">
    <source>
        <dbReference type="SAM" id="Phobius"/>
    </source>
</evidence>
<feature type="transmembrane region" description="Helical" evidence="1">
    <location>
        <begin position="178"/>
        <end position="196"/>
    </location>
</feature>
<feature type="transmembrane region" description="Helical" evidence="1">
    <location>
        <begin position="99"/>
        <end position="120"/>
    </location>
</feature>
<name>A0ABS2ENR7_9LACO</name>
<keyword evidence="3" id="KW-1185">Reference proteome</keyword>
<comment type="caution">
    <text evidence="2">The sequence shown here is derived from an EMBL/GenBank/DDBJ whole genome shotgun (WGS) entry which is preliminary data.</text>
</comment>
<proteinExistence type="predicted"/>
<feature type="transmembrane region" description="Helical" evidence="1">
    <location>
        <begin position="148"/>
        <end position="166"/>
    </location>
</feature>
<keyword evidence="1" id="KW-0812">Transmembrane</keyword>
<keyword evidence="1" id="KW-0472">Membrane</keyword>
<feature type="transmembrane region" description="Helical" evidence="1">
    <location>
        <begin position="270"/>
        <end position="296"/>
    </location>
</feature>